<evidence type="ECO:0000256" key="1">
    <source>
        <dbReference type="ARBA" id="ARBA00001962"/>
    </source>
</evidence>
<dbReference type="GeneID" id="14915584"/>
<dbReference type="GO" id="GO:0051213">
    <property type="term" value="F:dioxygenase activity"/>
    <property type="evidence" value="ECO:0007669"/>
    <property type="project" value="UniProtKB-KW"/>
</dbReference>
<dbReference type="SUPFAM" id="SSF51197">
    <property type="entry name" value="Clavaminate synthase-like"/>
    <property type="match status" value="1"/>
</dbReference>
<dbReference type="InterPro" id="IPR008775">
    <property type="entry name" value="Phytyl_CoA_dOase-like"/>
</dbReference>
<organism evidence="2 3">
    <name type="scientific">Acanthamoeba castellanii (strain ATCC 30010 / Neff)</name>
    <dbReference type="NCBI Taxonomy" id="1257118"/>
    <lineage>
        <taxon>Eukaryota</taxon>
        <taxon>Amoebozoa</taxon>
        <taxon>Discosea</taxon>
        <taxon>Longamoebia</taxon>
        <taxon>Centramoebida</taxon>
        <taxon>Acanthamoebidae</taxon>
        <taxon>Acanthamoeba</taxon>
    </lineage>
</organism>
<dbReference type="Proteomes" id="UP000011083">
    <property type="component" value="Unassembled WGS sequence"/>
</dbReference>
<gene>
    <name evidence="2" type="ORF">ACA1_219510</name>
</gene>
<keyword evidence="2" id="KW-0223">Dioxygenase</keyword>
<dbReference type="PANTHER" id="PTHR20883">
    <property type="entry name" value="PHYTANOYL-COA DIOXYGENASE DOMAIN CONTAINING 1"/>
    <property type="match status" value="1"/>
</dbReference>
<dbReference type="GO" id="GO:0046872">
    <property type="term" value="F:metal ion binding"/>
    <property type="evidence" value="ECO:0007669"/>
    <property type="project" value="UniProtKB-ARBA"/>
</dbReference>
<dbReference type="PANTHER" id="PTHR20883:SF48">
    <property type="entry name" value="ECTOINE DIOXYGENASE"/>
    <property type="match status" value="1"/>
</dbReference>
<dbReference type="EMBL" id="KB008036">
    <property type="protein sequence ID" value="ELR15236.1"/>
    <property type="molecule type" value="Genomic_DNA"/>
</dbReference>
<dbReference type="KEGG" id="acan:ACA1_219510"/>
<dbReference type="VEuPathDB" id="AmoebaDB:ACA1_219510"/>
<dbReference type="STRING" id="1257118.L8GSY3"/>
<proteinExistence type="predicted"/>
<sequence>MRLLAAAKLLRTNEIRLWHDQVIAKPGLGPDGHSEKAGNIGWHQDYGFWQVSNSSSMITAWIALQDTDLSNGGLRTITGSHKWGLLPDSATFFEKDLDSLQAKFSAFGDQWSDEPSIMKAGQVAFHHALTIHGSGPNTTHQTRYAIAVHMQSEHVGFQSGRGWHSNVRDLGPNLQEGDLFVGPAFPVLWRRS</sequence>
<dbReference type="OrthoDB" id="445007at2759"/>
<dbReference type="Gene3D" id="2.60.120.620">
    <property type="entry name" value="q2cbj1_9rhob like domain"/>
    <property type="match status" value="1"/>
</dbReference>
<accession>L8GSY3</accession>
<protein>
    <submittedName>
        <fullName evidence="2">PhytanoylCoA dioxygenase family protein</fullName>
    </submittedName>
</protein>
<dbReference type="Pfam" id="PF05721">
    <property type="entry name" value="PhyH"/>
    <property type="match status" value="1"/>
</dbReference>
<reference evidence="2 3" key="1">
    <citation type="journal article" date="2013" name="Genome Biol.">
        <title>Genome of Acanthamoeba castellanii highlights extensive lateral gene transfer and early evolution of tyrosine kinase signaling.</title>
        <authorList>
            <person name="Clarke M."/>
            <person name="Lohan A.J."/>
            <person name="Liu B."/>
            <person name="Lagkouvardos I."/>
            <person name="Roy S."/>
            <person name="Zafar N."/>
            <person name="Bertelli C."/>
            <person name="Schilde C."/>
            <person name="Kianianmomeni A."/>
            <person name="Burglin T.R."/>
            <person name="Frech C."/>
            <person name="Turcotte B."/>
            <person name="Kopec K.O."/>
            <person name="Synnott J.M."/>
            <person name="Choo C."/>
            <person name="Paponov I."/>
            <person name="Finkler A."/>
            <person name="Soon Heng Tan C."/>
            <person name="Hutchins A.P."/>
            <person name="Weinmeier T."/>
            <person name="Rattei T."/>
            <person name="Chu J.S."/>
            <person name="Gimenez G."/>
            <person name="Irimia M."/>
            <person name="Rigden D.J."/>
            <person name="Fitzpatrick D.A."/>
            <person name="Lorenzo-Morales J."/>
            <person name="Bateman A."/>
            <person name="Chiu C.H."/>
            <person name="Tang P."/>
            <person name="Hegemann P."/>
            <person name="Fromm H."/>
            <person name="Raoult D."/>
            <person name="Greub G."/>
            <person name="Miranda-Saavedra D."/>
            <person name="Chen N."/>
            <person name="Nash P."/>
            <person name="Ginger M.L."/>
            <person name="Horn M."/>
            <person name="Schaap P."/>
            <person name="Caler L."/>
            <person name="Loftus B."/>
        </authorList>
    </citation>
    <scope>NUCLEOTIDE SEQUENCE [LARGE SCALE GENOMIC DNA]</scope>
    <source>
        <strain evidence="2 3">Neff</strain>
    </source>
</reference>
<keyword evidence="2" id="KW-0560">Oxidoreductase</keyword>
<evidence type="ECO:0000313" key="3">
    <source>
        <dbReference type="Proteomes" id="UP000011083"/>
    </source>
</evidence>
<dbReference type="RefSeq" id="XP_004337249.1">
    <property type="nucleotide sequence ID" value="XM_004337201.1"/>
</dbReference>
<keyword evidence="3" id="KW-1185">Reference proteome</keyword>
<evidence type="ECO:0000313" key="2">
    <source>
        <dbReference type="EMBL" id="ELR15236.1"/>
    </source>
</evidence>
<dbReference type="AlphaFoldDB" id="L8GSY3"/>
<comment type="cofactor">
    <cofactor evidence="1">
        <name>Fe cation</name>
        <dbReference type="ChEBI" id="CHEBI:24875"/>
    </cofactor>
</comment>
<name>L8GSY3_ACACF</name>